<evidence type="ECO:0000313" key="1">
    <source>
        <dbReference type="EMBL" id="KAJ2903557.1"/>
    </source>
</evidence>
<gene>
    <name evidence="1" type="ORF">MKZ38_009682</name>
</gene>
<proteinExistence type="predicted"/>
<dbReference type="Proteomes" id="UP001201980">
    <property type="component" value="Unassembled WGS sequence"/>
</dbReference>
<accession>A0AAD5RUT9</accession>
<sequence>MHDAAATSLTACEQHSAAGLFRGVVKVHNSATLQVASTVADGEQIRLPGFKRYPSEIADGHVCGPRMPSLPLRHYDPIADIDLFAIEYDEMLGQGLLPCVHVFAFETTLKHMYRISAVDELMRDIVFAPNNLDFYRYHVRGALCNVWKLSVLVRCQGFDDGSTTDPLSDKVPMVPETSGSTQWNWFGRQGCDLPIKVGEADNERDSTSFEIVNASKLEPDADNILATCFSKRDVGDVNCVIGLRKTTLLFLDNKGWTCSVLKRLHDTATCTRHFFIPLAWMTGKETGTRIISRNSIALANRH</sequence>
<dbReference type="EMBL" id="JAKWBI020000078">
    <property type="protein sequence ID" value="KAJ2903557.1"/>
    <property type="molecule type" value="Genomic_DNA"/>
</dbReference>
<reference evidence="1" key="1">
    <citation type="submission" date="2022-07" db="EMBL/GenBank/DDBJ databases">
        <title>Draft genome sequence of Zalerion maritima ATCC 34329, a (micro)plastics degrading marine fungus.</title>
        <authorList>
            <person name="Paco A."/>
            <person name="Goncalves M.F.M."/>
            <person name="Rocha-Santos T.A.P."/>
            <person name="Alves A."/>
        </authorList>
    </citation>
    <scope>NUCLEOTIDE SEQUENCE</scope>
    <source>
        <strain evidence="1">ATCC 34329</strain>
    </source>
</reference>
<comment type="caution">
    <text evidence="1">The sequence shown here is derived from an EMBL/GenBank/DDBJ whole genome shotgun (WGS) entry which is preliminary data.</text>
</comment>
<dbReference type="AlphaFoldDB" id="A0AAD5RUT9"/>
<keyword evidence="2" id="KW-1185">Reference proteome</keyword>
<name>A0AAD5RUT9_9PEZI</name>
<evidence type="ECO:0000313" key="2">
    <source>
        <dbReference type="Proteomes" id="UP001201980"/>
    </source>
</evidence>
<protein>
    <submittedName>
        <fullName evidence="1">Uncharacterized protein</fullName>
    </submittedName>
</protein>
<organism evidence="1 2">
    <name type="scientific">Zalerion maritima</name>
    <dbReference type="NCBI Taxonomy" id="339359"/>
    <lineage>
        <taxon>Eukaryota</taxon>
        <taxon>Fungi</taxon>
        <taxon>Dikarya</taxon>
        <taxon>Ascomycota</taxon>
        <taxon>Pezizomycotina</taxon>
        <taxon>Sordariomycetes</taxon>
        <taxon>Lulworthiomycetidae</taxon>
        <taxon>Lulworthiales</taxon>
        <taxon>Lulworthiaceae</taxon>
        <taxon>Zalerion</taxon>
    </lineage>
</organism>